<evidence type="ECO:0000256" key="7">
    <source>
        <dbReference type="SAM" id="Phobius"/>
    </source>
</evidence>
<keyword evidence="3" id="KW-1003">Cell membrane</keyword>
<evidence type="ECO:0000256" key="4">
    <source>
        <dbReference type="ARBA" id="ARBA00022692"/>
    </source>
</evidence>
<dbReference type="GO" id="GO:0005886">
    <property type="term" value="C:plasma membrane"/>
    <property type="evidence" value="ECO:0007669"/>
    <property type="project" value="UniProtKB-SubCell"/>
</dbReference>
<evidence type="ECO:0000256" key="6">
    <source>
        <dbReference type="ARBA" id="ARBA00023136"/>
    </source>
</evidence>
<proteinExistence type="inferred from homology"/>
<feature type="transmembrane region" description="Helical" evidence="7">
    <location>
        <begin position="127"/>
        <end position="146"/>
    </location>
</feature>
<reference evidence="8 9" key="1">
    <citation type="journal article" date="2019" name="Int. J. Syst. Evol. Microbiol.">
        <title>The Global Catalogue of Microorganisms (GCM) 10K type strain sequencing project: providing services to taxonomists for standard genome sequencing and annotation.</title>
        <authorList>
            <consortium name="The Broad Institute Genomics Platform"/>
            <consortium name="The Broad Institute Genome Sequencing Center for Infectious Disease"/>
            <person name="Wu L."/>
            <person name="Ma J."/>
        </authorList>
    </citation>
    <scope>NUCLEOTIDE SEQUENCE [LARGE SCALE GENOMIC DNA]</scope>
    <source>
        <strain evidence="8 9">PSRA2</strain>
    </source>
</reference>
<keyword evidence="4 7" id="KW-0812">Transmembrane</keyword>
<comment type="subcellular location">
    <subcellularLocation>
        <location evidence="1">Cell membrane</location>
        <topology evidence="1">Multi-pass membrane protein</topology>
    </subcellularLocation>
</comment>
<evidence type="ECO:0000256" key="5">
    <source>
        <dbReference type="ARBA" id="ARBA00022989"/>
    </source>
</evidence>
<organism evidence="8 9">
    <name type="scientific">Halomarina ordinaria</name>
    <dbReference type="NCBI Taxonomy" id="3033939"/>
    <lineage>
        <taxon>Archaea</taxon>
        <taxon>Methanobacteriati</taxon>
        <taxon>Methanobacteriota</taxon>
        <taxon>Stenosarchaea group</taxon>
        <taxon>Halobacteria</taxon>
        <taxon>Halobacteriales</taxon>
        <taxon>Natronomonadaceae</taxon>
        <taxon>Halomarina</taxon>
    </lineage>
</organism>
<keyword evidence="6 7" id="KW-0472">Membrane</keyword>
<dbReference type="InterPro" id="IPR022791">
    <property type="entry name" value="L-PG_synthase/AglD"/>
</dbReference>
<feature type="transmembrane region" description="Helical" evidence="7">
    <location>
        <begin position="263"/>
        <end position="282"/>
    </location>
</feature>
<accession>A0ABD5UC29</accession>
<gene>
    <name evidence="8" type="ORF">ACFQHK_16230</name>
</gene>
<dbReference type="Proteomes" id="UP001596406">
    <property type="component" value="Unassembled WGS sequence"/>
</dbReference>
<feature type="transmembrane region" description="Helical" evidence="7">
    <location>
        <begin position="235"/>
        <end position="257"/>
    </location>
</feature>
<dbReference type="AlphaFoldDB" id="A0ABD5UC29"/>
<evidence type="ECO:0000256" key="1">
    <source>
        <dbReference type="ARBA" id="ARBA00004651"/>
    </source>
</evidence>
<evidence type="ECO:0000313" key="8">
    <source>
        <dbReference type="EMBL" id="MFC6838030.1"/>
    </source>
</evidence>
<feature type="transmembrane region" description="Helical" evidence="7">
    <location>
        <begin position="158"/>
        <end position="178"/>
    </location>
</feature>
<dbReference type="EMBL" id="JBHSXM010000003">
    <property type="protein sequence ID" value="MFC6838030.1"/>
    <property type="molecule type" value="Genomic_DNA"/>
</dbReference>
<evidence type="ECO:0000256" key="3">
    <source>
        <dbReference type="ARBA" id="ARBA00022475"/>
    </source>
</evidence>
<keyword evidence="5 7" id="KW-1133">Transmembrane helix</keyword>
<feature type="transmembrane region" description="Helical" evidence="7">
    <location>
        <begin position="322"/>
        <end position="341"/>
    </location>
</feature>
<dbReference type="PANTHER" id="PTHR39087">
    <property type="entry name" value="UPF0104 MEMBRANE PROTEIN MJ1595"/>
    <property type="match status" value="1"/>
</dbReference>
<dbReference type="RefSeq" id="WP_304449750.1">
    <property type="nucleotide sequence ID" value="NZ_JARRAH010000003.1"/>
</dbReference>
<sequence>MRRETLITTGGGVLAALAVFAVMLWLTDARAVVDAVVDGDPWLLAAVAATVLLWNVAWGFALWNVLCTQAVDASLGQALLVHAAAGFANHVTPLGQAGGEPVTAWLLSRTVDTDYEVGLASVASLDAINVVPSLSFVTVGVSYYALTGTPAVRDRLGLAPAVVLVLAVALPTLAVLGWRRRRGVERLFGAAVEGAWRRLAAVVPFVSLPERGAVGARVAGFRAAVERVAADRRRLAAAVCLSALGWAFQAVGLWATFLALGASIPVVLPFFVVPLGTLGGAVPTPGGLGGTEAVNVGLLTLLTGAPASTVVAAVLVHSVGGYLLTTSVGAAATAALGVRVVR</sequence>
<comment type="caution">
    <text evidence="8">The sequence shown here is derived from an EMBL/GenBank/DDBJ whole genome shotgun (WGS) entry which is preliminary data.</text>
</comment>
<feature type="transmembrane region" description="Helical" evidence="7">
    <location>
        <begin position="42"/>
        <end position="66"/>
    </location>
</feature>
<dbReference type="NCBIfam" id="TIGR00374">
    <property type="entry name" value="flippase-like domain"/>
    <property type="match status" value="1"/>
</dbReference>
<feature type="transmembrane region" description="Helical" evidence="7">
    <location>
        <begin position="7"/>
        <end position="27"/>
    </location>
</feature>
<name>A0ABD5UC29_9EURY</name>
<protein>
    <submittedName>
        <fullName evidence="8">YbhN family protein</fullName>
    </submittedName>
</protein>
<evidence type="ECO:0000313" key="9">
    <source>
        <dbReference type="Proteomes" id="UP001596406"/>
    </source>
</evidence>
<dbReference type="Pfam" id="PF03706">
    <property type="entry name" value="LPG_synthase_TM"/>
    <property type="match status" value="1"/>
</dbReference>
<dbReference type="PANTHER" id="PTHR39087:SF2">
    <property type="entry name" value="UPF0104 MEMBRANE PROTEIN MJ1595"/>
    <property type="match status" value="1"/>
</dbReference>
<comment type="similarity">
    <text evidence="2">Belongs to the UPF0104 family.</text>
</comment>
<feature type="transmembrane region" description="Helical" evidence="7">
    <location>
        <begin position="294"/>
        <end position="316"/>
    </location>
</feature>
<keyword evidence="9" id="KW-1185">Reference proteome</keyword>
<evidence type="ECO:0000256" key="2">
    <source>
        <dbReference type="ARBA" id="ARBA00011061"/>
    </source>
</evidence>